<dbReference type="InterPro" id="IPR006101">
    <property type="entry name" value="Glyco_hydro_2"/>
</dbReference>
<evidence type="ECO:0000313" key="10">
    <source>
        <dbReference type="EMBL" id="MBU3065635.1"/>
    </source>
</evidence>
<comment type="similarity">
    <text evidence="2 7">Belongs to the glycosyl hydrolase 2 family.</text>
</comment>
<dbReference type="Gene3D" id="2.70.98.10">
    <property type="match status" value="1"/>
</dbReference>
<dbReference type="Pfam" id="PF02836">
    <property type="entry name" value="Glyco_hydro_2_C"/>
    <property type="match status" value="1"/>
</dbReference>
<dbReference type="InterPro" id="IPR023230">
    <property type="entry name" value="Glyco_hydro_2_CS"/>
</dbReference>
<keyword evidence="4 7" id="KW-0378">Hydrolase</keyword>
<dbReference type="InterPro" id="IPR014718">
    <property type="entry name" value="GH-type_carb-bd"/>
</dbReference>
<dbReference type="RefSeq" id="WP_215917454.1">
    <property type="nucleotide sequence ID" value="NZ_JAHKNI010000004.1"/>
</dbReference>
<dbReference type="SUPFAM" id="SSF49785">
    <property type="entry name" value="Galactose-binding domain-like"/>
    <property type="match status" value="1"/>
</dbReference>
<dbReference type="SMART" id="SM01038">
    <property type="entry name" value="Bgal_small_N"/>
    <property type="match status" value="1"/>
</dbReference>
<dbReference type="InterPro" id="IPR017853">
    <property type="entry name" value="GH"/>
</dbReference>
<dbReference type="InterPro" id="IPR008979">
    <property type="entry name" value="Galactose-bd-like_sf"/>
</dbReference>
<keyword evidence="5 7" id="KW-0326">Glycosidase</keyword>
<comment type="caution">
    <text evidence="10">The sequence shown here is derived from an EMBL/GenBank/DDBJ whole genome shotgun (WGS) entry which is preliminary data.</text>
</comment>
<dbReference type="Proteomes" id="UP000733379">
    <property type="component" value="Unassembled WGS sequence"/>
</dbReference>
<dbReference type="InterPro" id="IPR032312">
    <property type="entry name" value="LacZ_4"/>
</dbReference>
<dbReference type="PROSITE" id="PS00719">
    <property type="entry name" value="GLYCOSYL_HYDROL_F2_1"/>
    <property type="match status" value="1"/>
</dbReference>
<evidence type="ECO:0000259" key="8">
    <source>
        <dbReference type="SMART" id="SM01038"/>
    </source>
</evidence>
<comment type="catalytic activity">
    <reaction evidence="1 7">
        <text>Hydrolysis of terminal non-reducing beta-D-galactose residues in beta-D-galactosides.</text>
        <dbReference type="EC" id="3.2.1.23"/>
    </reaction>
</comment>
<dbReference type="Pfam" id="PF02929">
    <property type="entry name" value="Bgal_small_N"/>
    <property type="match status" value="1"/>
</dbReference>
<dbReference type="PANTHER" id="PTHR46323">
    <property type="entry name" value="BETA-GALACTOSIDASE"/>
    <property type="match status" value="1"/>
</dbReference>
<gene>
    <name evidence="9" type="ORF">KO481_13485</name>
    <name evidence="10" type="ORF">KO481_29425</name>
</gene>
<reference evidence="10 11" key="1">
    <citation type="submission" date="2021-06" db="EMBL/GenBank/DDBJ databases">
        <title>Actinomycetes sequencing.</title>
        <authorList>
            <person name="Shan Q."/>
        </authorList>
    </citation>
    <scope>NUCLEOTIDE SEQUENCE [LARGE SCALE GENOMIC DNA]</scope>
    <source>
        <strain evidence="10 11">NEAU-G5</strain>
    </source>
</reference>
<dbReference type="InterPro" id="IPR006103">
    <property type="entry name" value="Glyco_hydro_2_cat"/>
</dbReference>
<dbReference type="SUPFAM" id="SSF49303">
    <property type="entry name" value="beta-Galactosidase/glucuronidase domain"/>
    <property type="match status" value="2"/>
</dbReference>
<sequence>MTVASPWLIPEHVGTGRLRAHAVDHDDRLNLNGRWDFQLLPTPESPIGAEWTTLTVPGAWTMQGIGDTPIYTNVTMPFDGPPPRVPPANPTGVYRRSFELPAQWASHRVVLNVGAAESTLLVSVNGHRIGTSSGSRLAAEFDLTGALRPGPNELILTVVKWSAASYLEDQDQWWHGGITRDVYLYATGDTYIADLTAVADYDADTAGGSLELTVQVDGRLDPGHRIEVRVAGTTVGAEVPVRQARELPSAAGLPPELDDVDLFGLHSATIAGQPMAPGLRPLADALLARLFPGPAGLVTVRAELPDVRPWTAETPVRYEVVVNLRGPDDTIIETVTQRVGFRRVAISDGNLLVNGQRIWIHGVNRHEFHPRTGRTLTRADLERELAVLKRHNINAIRTAHYPPQPEFLDLTDEYGFYVFDEADIECHDYAATLCGDARYLPAFVDRAARMVLRDKNHPSVIAWSLGNESGYGPNHDAAAGWIRSADPTRPLHYEGAIARDWHAGHSATDIVCPMYPTPEALRIYARHPHTRRPLIMSEYQHAMGNSNGSLDAYWEAIRSEPYLQGGFIWELWDHGLDPDGDGRYRYGGDFGEAVHDGEFCIDGLLFPDGTPHPAMREVRHIFGPLSVTDTTDLLDGRLTLRNERTFADLGDLAVTVAVATEAGTGPERTVAMPALAPGEKGVVELPTATSADLIGAGTVALHLYVRTATDTVWAAAGTELDVRQVVVRPQQTSYPAAPSANPVLDLDDVGLLRHPLLTTPPKLCVWRAPTDNDLSRFVRGRLLRTGLDTVTRTCDQVARTDTTATIAARYLTAGGAEIGHTQRITLLDDGVLRFDELVTVPEKIAELPRVGIELQLTPGFERVIWFGDGPHENYPDRRAAALLGRWDAAVDEMPVPYLRPQENGGRGSVSWLCLRGAHQVALAFDQPMQISVGRNTIEDLRSHRHVWELPHRETTVVHCDIAHRGLGSASVGPDVLPEFRVGPGIFAWRWHLALGQEALS</sequence>
<dbReference type="InterPro" id="IPR004199">
    <property type="entry name" value="B-gal_small/dom_5"/>
</dbReference>
<evidence type="ECO:0000256" key="1">
    <source>
        <dbReference type="ARBA" id="ARBA00001412"/>
    </source>
</evidence>
<evidence type="ECO:0000256" key="3">
    <source>
        <dbReference type="ARBA" id="ARBA00012756"/>
    </source>
</evidence>
<dbReference type="SUPFAM" id="SSF51445">
    <property type="entry name" value="(Trans)glycosidases"/>
    <property type="match status" value="1"/>
</dbReference>
<evidence type="ECO:0000256" key="2">
    <source>
        <dbReference type="ARBA" id="ARBA00007401"/>
    </source>
</evidence>
<evidence type="ECO:0000313" key="9">
    <source>
        <dbReference type="EMBL" id="MBU3062531.1"/>
    </source>
</evidence>
<proteinExistence type="inferred from homology"/>
<name>A0ABS6B8B8_9NOCA</name>
<dbReference type="Gene3D" id="2.60.40.10">
    <property type="entry name" value="Immunoglobulins"/>
    <property type="match status" value="2"/>
</dbReference>
<dbReference type="InterPro" id="IPR006104">
    <property type="entry name" value="Glyco_hydro_2_N"/>
</dbReference>
<dbReference type="PANTHER" id="PTHR46323:SF2">
    <property type="entry name" value="BETA-GALACTOSIDASE"/>
    <property type="match status" value="1"/>
</dbReference>
<dbReference type="InterPro" id="IPR006102">
    <property type="entry name" value="Ig-like_GH2"/>
</dbReference>
<evidence type="ECO:0000256" key="5">
    <source>
        <dbReference type="ARBA" id="ARBA00023295"/>
    </source>
</evidence>
<dbReference type="Gene3D" id="3.20.20.80">
    <property type="entry name" value="Glycosidases"/>
    <property type="match status" value="1"/>
</dbReference>
<organism evidence="10 11">
    <name type="scientific">Nocardia albiluteola</name>
    <dbReference type="NCBI Taxonomy" id="2842303"/>
    <lineage>
        <taxon>Bacteria</taxon>
        <taxon>Bacillati</taxon>
        <taxon>Actinomycetota</taxon>
        <taxon>Actinomycetes</taxon>
        <taxon>Mycobacteriales</taxon>
        <taxon>Nocardiaceae</taxon>
        <taxon>Nocardia</taxon>
    </lineage>
</organism>
<dbReference type="PRINTS" id="PR00132">
    <property type="entry name" value="GLHYDRLASE2"/>
</dbReference>
<evidence type="ECO:0000256" key="6">
    <source>
        <dbReference type="ARBA" id="ARBA00032230"/>
    </source>
</evidence>
<dbReference type="Pfam" id="PF00703">
    <property type="entry name" value="Glyco_hydro_2"/>
    <property type="match status" value="1"/>
</dbReference>
<dbReference type="InterPro" id="IPR013783">
    <property type="entry name" value="Ig-like_fold"/>
</dbReference>
<dbReference type="InterPro" id="IPR050347">
    <property type="entry name" value="Bact_Beta-galactosidase"/>
</dbReference>
<keyword evidence="11" id="KW-1185">Reference proteome</keyword>
<dbReference type="SUPFAM" id="SSF74650">
    <property type="entry name" value="Galactose mutarotase-like"/>
    <property type="match status" value="1"/>
</dbReference>
<protein>
    <recommendedName>
        <fullName evidence="3 7">Beta-galactosidase</fullName>
        <ecNumber evidence="3 7">3.2.1.23</ecNumber>
    </recommendedName>
    <alternativeName>
        <fullName evidence="6 7">Lactase</fullName>
    </alternativeName>
</protein>
<evidence type="ECO:0000256" key="4">
    <source>
        <dbReference type="ARBA" id="ARBA00022801"/>
    </source>
</evidence>
<feature type="domain" description="Beta galactosidase small chain/" evidence="8">
    <location>
        <begin position="748"/>
        <end position="993"/>
    </location>
</feature>
<dbReference type="InterPro" id="IPR011013">
    <property type="entry name" value="Gal_mutarotase_sf_dom"/>
</dbReference>
<dbReference type="Gene3D" id="2.60.120.260">
    <property type="entry name" value="Galactose-binding domain-like"/>
    <property type="match status" value="1"/>
</dbReference>
<accession>A0ABS6B8B8</accession>
<dbReference type="EMBL" id="JAHKNI010000011">
    <property type="protein sequence ID" value="MBU3065635.1"/>
    <property type="molecule type" value="Genomic_DNA"/>
</dbReference>
<dbReference type="EMBL" id="JAHKNI010000004">
    <property type="protein sequence ID" value="MBU3062531.1"/>
    <property type="molecule type" value="Genomic_DNA"/>
</dbReference>
<dbReference type="EC" id="3.2.1.23" evidence="3 7"/>
<dbReference type="InterPro" id="IPR036156">
    <property type="entry name" value="Beta-gal/glucu_dom_sf"/>
</dbReference>
<evidence type="ECO:0000256" key="7">
    <source>
        <dbReference type="RuleBase" id="RU361154"/>
    </source>
</evidence>
<evidence type="ECO:0000313" key="11">
    <source>
        <dbReference type="Proteomes" id="UP000733379"/>
    </source>
</evidence>
<dbReference type="Pfam" id="PF16353">
    <property type="entry name" value="LacZ_4"/>
    <property type="match status" value="1"/>
</dbReference>
<dbReference type="Pfam" id="PF02837">
    <property type="entry name" value="Glyco_hydro_2_N"/>
    <property type="match status" value="1"/>
</dbReference>